<accession>A0ABU5QRT0</accession>
<keyword evidence="4" id="KW-1185">Reference proteome</keyword>
<dbReference type="EMBL" id="JAYFUL010000037">
    <property type="protein sequence ID" value="MEA5259800.1"/>
    <property type="molecule type" value="Genomic_DNA"/>
</dbReference>
<sequence length="776" mass="91284">MKQLDYKKVFSKLSHIKALSHDEKFDQIVQNLITHTLTNICEKNPKNEVDVENKIKEIYGISIRNSVITSNIDKLLDKKEIIRDRNSSEYFVTPEISIKLKKRLDDANNLENNVRLEWFQEIKKFINDISDEGLEKLWDLLKLYLSNVFEQHGMQTLNFLNPNIRINEDDQKSLVVIVESILRENGNPFTKEILSSSINQFIINANEIRASYISQLADATFTSFALTSDAETVNFLNKRYNKLDLFLDTNFIFGILDLHKNSEDASAREILEEVKKNRLPFKLTYHPETLAEFKRAFDARALYIRATKWTRESSRVAIIVDGLSPLEELFHKQNIENEIDPAIFLEKYDHVDLILKDLGLIEYIPRKSTDNELVDIECDIEAYQKFYDEVKNRKPKSFSGFKHDVIALTEVRALNPKKTKFLESNAFFISSDFILAKFERTHYKRSWEINYVVSPSVFLQLIRPFIENDYSANKRFIDTFSIPEFRSFEIDYSTTRSKALQIINDNYHATSFETKVNILRDQVLLDKLNRVNDDYEKQNAIIESYIAIENQFLAKKNEEVKQNIKSVIIEKELLETKKIIAEQNIKDFKQENENLMTEKTLAIKDANDKKNEIDLLNSKLANIERVLENQQLENKYLKDLEKWKHNRILYIESHIKDKRLEYKLASKYCIRPSVVLLLVSILTPIIVRYYSEIKSYIELKGYSEFYLMSLITILAILAGYDLLYRTYIVDKDKVKMGLHWIKTFGLNKNKKKLLEAYQNQFGNEYNKLHIQPKLRV</sequence>
<keyword evidence="2" id="KW-1133">Transmembrane helix</keyword>
<keyword evidence="2" id="KW-0812">Transmembrane</keyword>
<keyword evidence="2" id="KW-0472">Membrane</keyword>
<comment type="caution">
    <text evidence="3">The sequence shown here is derived from an EMBL/GenBank/DDBJ whole genome shotgun (WGS) entry which is preliminary data.</text>
</comment>
<reference evidence="3 4" key="1">
    <citation type="submission" date="2023-12" db="EMBL/GenBank/DDBJ databases">
        <title>Novel species of the genus Arcicella isolated from rivers.</title>
        <authorList>
            <person name="Lu H."/>
        </authorList>
    </citation>
    <scope>NUCLEOTIDE SEQUENCE [LARGE SCALE GENOMIC DNA]</scope>
    <source>
        <strain evidence="3 4">LMG 21963</strain>
    </source>
</reference>
<dbReference type="RefSeq" id="WP_323251733.1">
    <property type="nucleotide sequence ID" value="NZ_JAYFUL010000037.1"/>
</dbReference>
<protein>
    <submittedName>
        <fullName evidence="3">Uncharacterized protein</fullName>
    </submittedName>
</protein>
<feature type="coiled-coil region" evidence="1">
    <location>
        <begin position="557"/>
        <end position="640"/>
    </location>
</feature>
<evidence type="ECO:0000313" key="3">
    <source>
        <dbReference type="EMBL" id="MEA5259800.1"/>
    </source>
</evidence>
<proteinExistence type="predicted"/>
<dbReference type="Proteomes" id="UP001304671">
    <property type="component" value="Unassembled WGS sequence"/>
</dbReference>
<evidence type="ECO:0000256" key="1">
    <source>
        <dbReference type="SAM" id="Coils"/>
    </source>
</evidence>
<evidence type="ECO:0000256" key="2">
    <source>
        <dbReference type="SAM" id="Phobius"/>
    </source>
</evidence>
<keyword evidence="1" id="KW-0175">Coiled coil</keyword>
<name>A0ABU5QRT0_9BACT</name>
<organism evidence="3 4">
    <name type="scientific">Arcicella aquatica</name>
    <dbReference type="NCBI Taxonomy" id="217141"/>
    <lineage>
        <taxon>Bacteria</taxon>
        <taxon>Pseudomonadati</taxon>
        <taxon>Bacteroidota</taxon>
        <taxon>Cytophagia</taxon>
        <taxon>Cytophagales</taxon>
        <taxon>Flectobacillaceae</taxon>
        <taxon>Arcicella</taxon>
    </lineage>
</organism>
<evidence type="ECO:0000313" key="4">
    <source>
        <dbReference type="Proteomes" id="UP001304671"/>
    </source>
</evidence>
<feature type="transmembrane region" description="Helical" evidence="2">
    <location>
        <begin position="668"/>
        <end position="690"/>
    </location>
</feature>
<gene>
    <name evidence="3" type="ORF">VB264_18530</name>
</gene>
<feature type="transmembrane region" description="Helical" evidence="2">
    <location>
        <begin position="705"/>
        <end position="723"/>
    </location>
</feature>